<accession>A0A498MQY9</accession>
<comment type="caution">
    <text evidence="16">The sequence shown here is derived from an EMBL/GenBank/DDBJ whole genome shotgun (WGS) entry which is preliminary data.</text>
</comment>
<evidence type="ECO:0000259" key="15">
    <source>
        <dbReference type="PROSITE" id="PS50011"/>
    </source>
</evidence>
<dbReference type="Proteomes" id="UP000290572">
    <property type="component" value="Unassembled WGS sequence"/>
</dbReference>
<dbReference type="EC" id="2.7.11.22" evidence="3"/>
<keyword evidence="6" id="KW-0808">Transferase</keyword>
<evidence type="ECO:0000256" key="1">
    <source>
        <dbReference type="ARBA" id="ARBA00001968"/>
    </source>
</evidence>
<comment type="cofactor">
    <cofactor evidence="1">
        <name>a divalent metal cation</name>
        <dbReference type="ChEBI" id="CHEBI:60240"/>
    </cofactor>
</comment>
<feature type="domain" description="Protein kinase" evidence="15">
    <location>
        <begin position="490"/>
        <end position="766"/>
    </location>
</feature>
<proteinExistence type="inferred from homology"/>
<dbReference type="CDD" id="cd07844">
    <property type="entry name" value="STKc_PCTAIRE_like"/>
    <property type="match status" value="1"/>
</dbReference>
<evidence type="ECO:0000256" key="5">
    <source>
        <dbReference type="ARBA" id="ARBA00022553"/>
    </source>
</evidence>
<evidence type="ECO:0000256" key="8">
    <source>
        <dbReference type="ARBA" id="ARBA00022741"/>
    </source>
</evidence>
<dbReference type="PANTHER" id="PTHR23080:SF142">
    <property type="entry name" value="SI:CH211-69L10.4"/>
    <property type="match status" value="1"/>
</dbReference>
<dbReference type="FunFam" id="3.30.200.20:FF:000007">
    <property type="entry name" value="Cyclin-dependent kinase 14, putative"/>
    <property type="match status" value="1"/>
</dbReference>
<evidence type="ECO:0000256" key="14">
    <source>
        <dbReference type="SAM" id="MobiDB-lite"/>
    </source>
</evidence>
<evidence type="ECO:0000256" key="7">
    <source>
        <dbReference type="ARBA" id="ARBA00022723"/>
    </source>
</evidence>
<dbReference type="InterPro" id="IPR011009">
    <property type="entry name" value="Kinase-like_dom_sf"/>
</dbReference>
<evidence type="ECO:0000256" key="6">
    <source>
        <dbReference type="ARBA" id="ARBA00022679"/>
    </source>
</evidence>
<evidence type="ECO:0000256" key="10">
    <source>
        <dbReference type="ARBA" id="ARBA00022840"/>
    </source>
</evidence>
<evidence type="ECO:0000256" key="11">
    <source>
        <dbReference type="ARBA" id="ARBA00047811"/>
    </source>
</evidence>
<dbReference type="PROSITE" id="PS00107">
    <property type="entry name" value="PROTEIN_KINASE_ATP"/>
    <property type="match status" value="1"/>
</dbReference>
<keyword evidence="9 16" id="KW-0418">Kinase</keyword>
<evidence type="ECO:0000256" key="9">
    <source>
        <dbReference type="ARBA" id="ARBA00022777"/>
    </source>
</evidence>
<evidence type="ECO:0000256" key="12">
    <source>
        <dbReference type="ARBA" id="ARBA00048367"/>
    </source>
</evidence>
<feature type="compositionally biased region" description="Polar residues" evidence="14">
    <location>
        <begin position="57"/>
        <end position="67"/>
    </location>
</feature>
<evidence type="ECO:0000256" key="13">
    <source>
        <dbReference type="PROSITE-ProRule" id="PRU10141"/>
    </source>
</evidence>
<dbReference type="SUPFAM" id="SSF56112">
    <property type="entry name" value="Protein kinase-like (PK-like)"/>
    <property type="match status" value="1"/>
</dbReference>
<keyword evidence="5" id="KW-0597">Phosphoprotein</keyword>
<dbReference type="STRING" id="84645.A0A498MQY9"/>
<protein>
    <recommendedName>
        <fullName evidence="3">cyclin-dependent kinase</fullName>
        <ecNumber evidence="3">2.7.11.22</ecNumber>
    </recommendedName>
</protein>
<comment type="similarity">
    <text evidence="2">Belongs to the protein kinase superfamily. CMGC Ser/Thr protein kinase family. CDC2/CDKX subfamily.</text>
</comment>
<keyword evidence="7" id="KW-0479">Metal-binding</keyword>
<keyword evidence="4" id="KW-0723">Serine/threonine-protein kinase</keyword>
<comment type="catalytic activity">
    <reaction evidence="11">
        <text>L-threonyl-[protein] + ATP = O-phospho-L-threonyl-[protein] + ADP + H(+)</text>
        <dbReference type="Rhea" id="RHEA:46608"/>
        <dbReference type="Rhea" id="RHEA-COMP:11060"/>
        <dbReference type="Rhea" id="RHEA-COMP:11605"/>
        <dbReference type="ChEBI" id="CHEBI:15378"/>
        <dbReference type="ChEBI" id="CHEBI:30013"/>
        <dbReference type="ChEBI" id="CHEBI:30616"/>
        <dbReference type="ChEBI" id="CHEBI:61977"/>
        <dbReference type="ChEBI" id="CHEBI:456216"/>
        <dbReference type="EC" id="2.7.11.22"/>
    </reaction>
</comment>
<evidence type="ECO:0000256" key="4">
    <source>
        <dbReference type="ARBA" id="ARBA00022527"/>
    </source>
</evidence>
<dbReference type="Pfam" id="PF00069">
    <property type="entry name" value="Pkinase"/>
    <property type="match status" value="1"/>
</dbReference>
<evidence type="ECO:0000256" key="2">
    <source>
        <dbReference type="ARBA" id="ARBA00006485"/>
    </source>
</evidence>
<keyword evidence="10 13" id="KW-0067">ATP-binding</keyword>
<dbReference type="Gene3D" id="1.10.510.10">
    <property type="entry name" value="Transferase(Phosphotransferase) domain 1"/>
    <property type="match status" value="1"/>
</dbReference>
<dbReference type="InterPro" id="IPR000719">
    <property type="entry name" value="Prot_kinase_dom"/>
</dbReference>
<dbReference type="Gene3D" id="3.30.200.20">
    <property type="entry name" value="Phosphorylase Kinase, domain 1"/>
    <property type="match status" value="1"/>
</dbReference>
<keyword evidence="8 13" id="KW-0547">Nucleotide-binding</keyword>
<reference evidence="16 17" key="1">
    <citation type="submission" date="2018-03" db="EMBL/GenBank/DDBJ databases">
        <title>Draft genome sequence of Rohu Carp (Labeo rohita).</title>
        <authorList>
            <person name="Das P."/>
            <person name="Kushwaha B."/>
            <person name="Joshi C.G."/>
            <person name="Kumar D."/>
            <person name="Nagpure N.S."/>
            <person name="Sahoo L."/>
            <person name="Das S.P."/>
            <person name="Bit A."/>
            <person name="Patnaik S."/>
            <person name="Meher P.K."/>
            <person name="Jayasankar P."/>
            <person name="Koringa P.G."/>
            <person name="Patel N.V."/>
            <person name="Hinsu A.T."/>
            <person name="Kumar R."/>
            <person name="Pandey M."/>
            <person name="Agarwal S."/>
            <person name="Srivastava S."/>
            <person name="Singh M."/>
            <person name="Iquebal M.A."/>
            <person name="Jaiswal S."/>
            <person name="Angadi U.B."/>
            <person name="Kumar N."/>
            <person name="Raza M."/>
            <person name="Shah T.M."/>
            <person name="Rai A."/>
            <person name="Jena J.K."/>
        </authorList>
    </citation>
    <scope>NUCLEOTIDE SEQUENCE [LARGE SCALE GENOMIC DNA]</scope>
    <source>
        <strain evidence="16">DASCIFA01</strain>
        <tissue evidence="16">Testis</tissue>
    </source>
</reference>
<dbReference type="Pfam" id="PF13359">
    <property type="entry name" value="DDE_Tnp_4"/>
    <property type="match status" value="1"/>
</dbReference>
<evidence type="ECO:0000256" key="3">
    <source>
        <dbReference type="ARBA" id="ARBA00012425"/>
    </source>
</evidence>
<organism evidence="16 17">
    <name type="scientific">Labeo rohita</name>
    <name type="common">Indian major carp</name>
    <name type="synonym">Cyprinus rohita</name>
    <dbReference type="NCBI Taxonomy" id="84645"/>
    <lineage>
        <taxon>Eukaryota</taxon>
        <taxon>Metazoa</taxon>
        <taxon>Chordata</taxon>
        <taxon>Craniata</taxon>
        <taxon>Vertebrata</taxon>
        <taxon>Euteleostomi</taxon>
        <taxon>Actinopterygii</taxon>
        <taxon>Neopterygii</taxon>
        <taxon>Teleostei</taxon>
        <taxon>Ostariophysi</taxon>
        <taxon>Cypriniformes</taxon>
        <taxon>Cyprinidae</taxon>
        <taxon>Labeoninae</taxon>
        <taxon>Labeonini</taxon>
        <taxon>Labeo</taxon>
    </lineage>
</organism>
<evidence type="ECO:0000313" key="17">
    <source>
        <dbReference type="Proteomes" id="UP000290572"/>
    </source>
</evidence>
<dbReference type="GO" id="GO:0004693">
    <property type="term" value="F:cyclin-dependent protein serine/threonine kinase activity"/>
    <property type="evidence" value="ECO:0007669"/>
    <property type="project" value="UniProtKB-EC"/>
</dbReference>
<dbReference type="PANTHER" id="PTHR23080">
    <property type="entry name" value="THAP DOMAIN PROTEIN"/>
    <property type="match status" value="1"/>
</dbReference>
<dbReference type="InterPro" id="IPR008271">
    <property type="entry name" value="Ser/Thr_kinase_AS"/>
</dbReference>
<feature type="binding site" evidence="13">
    <location>
        <position position="519"/>
    </location>
    <ligand>
        <name>ATP</name>
        <dbReference type="ChEBI" id="CHEBI:30616"/>
    </ligand>
</feature>
<sequence length="833" mass="94337">MDRMKIIKKRLSMSLQSVRRLDESLSELPEHTGLDEPPLSRESGVVHRKIGSDGESDQASGTSSDEVQSPVRVRMRNLQQRISNEMRRSEEENFGSKTSESNSDDELPPNLQTLEKGDDSTTGTQGETFNLAEQDINKRLSLPADIRLPEGYLKKFSTNSPPFDKPLSRRLRRASLQALQDLLVIAQPKFTKLFQVHMNTSDMGLGAVFTLWKDRRYYTKFPSQEVFQVFWESICPSASNLVYWTKAQRMGHEAFPSPSPARKIQLIDELFIYCCRVAAGLREQVISDIFGVSVATVSRTIITWANYLFFVLGSVPIWMSRQQIGSSMPENYRLFSPNLRVILDCTEIRCESPTSLTLHSEIFSSYKSTTTFKGLVGVAPCGAVTFISQLYTGSISDKEITKKSGILDLLEPGDVVMADKGFTIEDMLCSVGARLIIPPFKFAKQFSKQDCEKTQAIARLRILVERVIRRVKENHIWDSSEIGFGKLETYVKLEKLGEGTYATVFKGRSKLTDNLVALKEIRLEYEEGAPCTAIREVSLLKNLKHANIVTLHDIIHTEKCLTLVFEYLERDLKQYLDDCGSIMSVYNVKLLRGLAYCHRQKVLHRDLKPQNLLINDRGELKLADFGLARAKSVPTKTFSNEVVTLWYRPPDVLLGSTEYTTSIDIWGVGCIFYEMITGRPLFPGSTVEDELHLIFRILGTPTEESWPGINTNDNFLSYNFPHYDGEPLITHAPRIANDGHDLLCQLLQFEARRRISAEVALRHIYFRDLGEKVQDLADTAPIFSVKEIRLQKDPGKHFPAQRELEIKQKEIRMFRAIAGVCGALVQVVPVGPV</sequence>
<name>A0A498MQY9_LABRO</name>
<dbReference type="EMBL" id="QBIY01012604">
    <property type="protein sequence ID" value="RXN22032.1"/>
    <property type="molecule type" value="Genomic_DNA"/>
</dbReference>
<dbReference type="GO" id="GO:0046872">
    <property type="term" value="F:metal ion binding"/>
    <property type="evidence" value="ECO:0007669"/>
    <property type="project" value="UniProtKB-KW"/>
</dbReference>
<gene>
    <name evidence="16" type="ORF">ROHU_023704</name>
</gene>
<dbReference type="InterPro" id="IPR027806">
    <property type="entry name" value="HARBI1_dom"/>
</dbReference>
<dbReference type="PROSITE" id="PS50011">
    <property type="entry name" value="PROTEIN_KINASE_DOM"/>
    <property type="match status" value="1"/>
</dbReference>
<dbReference type="PROSITE" id="PS00108">
    <property type="entry name" value="PROTEIN_KINASE_ST"/>
    <property type="match status" value="1"/>
</dbReference>
<dbReference type="InterPro" id="IPR017441">
    <property type="entry name" value="Protein_kinase_ATP_BS"/>
</dbReference>
<dbReference type="SMART" id="SM00220">
    <property type="entry name" value="S_TKc"/>
    <property type="match status" value="1"/>
</dbReference>
<dbReference type="FunFam" id="1.10.510.10:FF:000061">
    <property type="entry name" value="Putative cyclin-dependent kinase 17"/>
    <property type="match status" value="1"/>
</dbReference>
<comment type="catalytic activity">
    <reaction evidence="12">
        <text>L-seryl-[protein] + ATP = O-phospho-L-seryl-[protein] + ADP + H(+)</text>
        <dbReference type="Rhea" id="RHEA:17989"/>
        <dbReference type="Rhea" id="RHEA-COMP:9863"/>
        <dbReference type="Rhea" id="RHEA-COMP:11604"/>
        <dbReference type="ChEBI" id="CHEBI:15378"/>
        <dbReference type="ChEBI" id="CHEBI:29999"/>
        <dbReference type="ChEBI" id="CHEBI:30616"/>
        <dbReference type="ChEBI" id="CHEBI:83421"/>
        <dbReference type="ChEBI" id="CHEBI:456216"/>
        <dbReference type="EC" id="2.7.11.22"/>
    </reaction>
</comment>
<dbReference type="AlphaFoldDB" id="A0A498MQY9"/>
<keyword evidence="17" id="KW-1185">Reference proteome</keyword>
<dbReference type="GO" id="GO:0005524">
    <property type="term" value="F:ATP binding"/>
    <property type="evidence" value="ECO:0007669"/>
    <property type="project" value="UniProtKB-UniRule"/>
</dbReference>
<feature type="region of interest" description="Disordered" evidence="14">
    <location>
        <begin position="26"/>
        <end position="127"/>
    </location>
</feature>
<evidence type="ECO:0000313" key="16">
    <source>
        <dbReference type="EMBL" id="RXN22032.1"/>
    </source>
</evidence>